<reference evidence="1 2" key="1">
    <citation type="submission" date="2024-07" db="EMBL/GenBank/DDBJ databases">
        <authorList>
            <person name="Akdeniz Z."/>
        </authorList>
    </citation>
    <scope>NUCLEOTIDE SEQUENCE [LARGE SCALE GENOMIC DNA]</scope>
</reference>
<keyword evidence="2" id="KW-1185">Reference proteome</keyword>
<accession>A0ABP1HG63</accession>
<organism evidence="1 2">
    <name type="scientific">Hexamita inflata</name>
    <dbReference type="NCBI Taxonomy" id="28002"/>
    <lineage>
        <taxon>Eukaryota</taxon>
        <taxon>Metamonada</taxon>
        <taxon>Diplomonadida</taxon>
        <taxon>Hexamitidae</taxon>
        <taxon>Hexamitinae</taxon>
        <taxon>Hexamita</taxon>
    </lineage>
</organism>
<protein>
    <submittedName>
        <fullName evidence="1">Hypothetical_protein</fullName>
    </submittedName>
</protein>
<dbReference type="EMBL" id="CAXDID020000028">
    <property type="protein sequence ID" value="CAL5992349.1"/>
    <property type="molecule type" value="Genomic_DNA"/>
</dbReference>
<name>A0ABP1HG63_9EUKA</name>
<comment type="caution">
    <text evidence="1">The sequence shown here is derived from an EMBL/GenBank/DDBJ whole genome shotgun (WGS) entry which is preliminary data.</text>
</comment>
<evidence type="ECO:0000313" key="1">
    <source>
        <dbReference type="EMBL" id="CAL5992349.1"/>
    </source>
</evidence>
<proteinExistence type="predicted"/>
<gene>
    <name evidence="1" type="ORF">HINF_LOCUS12541</name>
</gene>
<dbReference type="Proteomes" id="UP001642409">
    <property type="component" value="Unassembled WGS sequence"/>
</dbReference>
<sequence>MWSSNSLLIKDIFDLRQQKHKLCAQYTIRTSILLKSPDFVRDSEQSDSESEQQIHFENQLQPNTFRTRVFRQLISSAMHSASVTACQSFSVSDNNDEEILYNENVIRETLKICNHLILQ</sequence>
<evidence type="ECO:0000313" key="2">
    <source>
        <dbReference type="Proteomes" id="UP001642409"/>
    </source>
</evidence>